<sequence length="37" mass="4173">MSAELLELIYTGSRKTLAKLELSQIDFYNIPSTSLII</sequence>
<gene>
    <name evidence="1" type="ORF">FOXG_22736</name>
</gene>
<reference evidence="1" key="2">
    <citation type="journal article" date="2010" name="Nature">
        <title>Comparative genomics reveals mobile pathogenicity chromosomes in Fusarium.</title>
        <authorList>
            <person name="Ma L.J."/>
            <person name="van der Does H.C."/>
            <person name="Borkovich K.A."/>
            <person name="Coleman J.J."/>
            <person name="Daboussi M.J."/>
            <person name="Di Pietro A."/>
            <person name="Dufresne M."/>
            <person name="Freitag M."/>
            <person name="Grabherr M."/>
            <person name="Henrissat B."/>
            <person name="Houterman P.M."/>
            <person name="Kang S."/>
            <person name="Shim W.B."/>
            <person name="Woloshuk C."/>
            <person name="Xie X."/>
            <person name="Xu J.R."/>
            <person name="Antoniw J."/>
            <person name="Baker S.E."/>
            <person name="Bluhm B.H."/>
            <person name="Breakspear A."/>
            <person name="Brown D.W."/>
            <person name="Butchko R.A."/>
            <person name="Chapman S."/>
            <person name="Coulson R."/>
            <person name="Coutinho P.M."/>
            <person name="Danchin E.G."/>
            <person name="Diener A."/>
            <person name="Gale L.R."/>
            <person name="Gardiner D.M."/>
            <person name="Goff S."/>
            <person name="Hammond-Kosack K.E."/>
            <person name="Hilburn K."/>
            <person name="Hua-Van A."/>
            <person name="Jonkers W."/>
            <person name="Kazan K."/>
            <person name="Kodira C.D."/>
            <person name="Koehrsen M."/>
            <person name="Kumar L."/>
            <person name="Lee Y.H."/>
            <person name="Li L."/>
            <person name="Manners J.M."/>
            <person name="Miranda-Saavedra D."/>
            <person name="Mukherjee M."/>
            <person name="Park G."/>
            <person name="Park J."/>
            <person name="Park S.Y."/>
            <person name="Proctor R.H."/>
            <person name="Regev A."/>
            <person name="Ruiz-Roldan M.C."/>
            <person name="Sain D."/>
            <person name="Sakthikumar S."/>
            <person name="Sykes S."/>
            <person name="Schwartz D.C."/>
            <person name="Turgeon B.G."/>
            <person name="Wapinski I."/>
            <person name="Yoder O."/>
            <person name="Young S."/>
            <person name="Zeng Q."/>
            <person name="Zhou S."/>
            <person name="Galagan J."/>
            <person name="Cuomo C.A."/>
            <person name="Kistler H.C."/>
            <person name="Rep M."/>
        </authorList>
    </citation>
    <scope>NUCLEOTIDE SEQUENCE [LARGE SCALE GENOMIC DNA]</scope>
    <source>
        <strain evidence="1">4287</strain>
    </source>
</reference>
<dbReference type="KEGG" id="fox:FOXG_22736"/>
<name>A0A0J9WB10_FUSO4</name>
<dbReference type="GeneID" id="28963442"/>
<proteinExistence type="predicted"/>
<organism evidence="1 2">
    <name type="scientific">Fusarium oxysporum f. sp. lycopersici (strain 4287 / CBS 123668 / FGSC 9935 / NRRL 34936)</name>
    <name type="common">Fusarium vascular wilt of tomato</name>
    <dbReference type="NCBI Taxonomy" id="426428"/>
    <lineage>
        <taxon>Eukaryota</taxon>
        <taxon>Fungi</taxon>
        <taxon>Dikarya</taxon>
        <taxon>Ascomycota</taxon>
        <taxon>Pezizomycotina</taxon>
        <taxon>Sordariomycetes</taxon>
        <taxon>Hypocreomycetidae</taxon>
        <taxon>Hypocreales</taxon>
        <taxon>Nectriaceae</taxon>
        <taxon>Fusarium</taxon>
        <taxon>Fusarium oxysporum species complex</taxon>
    </lineage>
</organism>
<accession>A0A0J9WB10</accession>
<dbReference type="AlphaFoldDB" id="A0A0J9WB10"/>
<dbReference type="EMBL" id="DS231739">
    <property type="protein sequence ID" value="KNB20053.1"/>
    <property type="molecule type" value="Genomic_DNA"/>
</dbReference>
<dbReference type="Proteomes" id="UP000009097">
    <property type="component" value="Unassembled WGS sequence"/>
</dbReference>
<protein>
    <submittedName>
        <fullName evidence="1">Uncharacterized protein</fullName>
    </submittedName>
</protein>
<evidence type="ECO:0000313" key="1">
    <source>
        <dbReference type="EMBL" id="KNB20053.1"/>
    </source>
</evidence>
<dbReference type="RefSeq" id="XP_018258098.1">
    <property type="nucleotide sequence ID" value="XM_018403148.1"/>
</dbReference>
<evidence type="ECO:0000313" key="2">
    <source>
        <dbReference type="Proteomes" id="UP000009097"/>
    </source>
</evidence>
<reference evidence="1" key="1">
    <citation type="submission" date="2007-04" db="EMBL/GenBank/DDBJ databases">
        <authorList>
            <consortium name="The Broad Institute Genome Sequencing Platform"/>
            <person name="Birren B."/>
            <person name="Lander E."/>
            <person name="Galagan J."/>
            <person name="Nusbaum C."/>
            <person name="Devon K."/>
            <person name="Ma L.-J."/>
            <person name="Jaffe D."/>
            <person name="Butler J."/>
            <person name="Alvarez P."/>
            <person name="Gnerre S."/>
            <person name="Grabherr M."/>
            <person name="Kleber M."/>
            <person name="Mauceli E."/>
            <person name="Brockman W."/>
            <person name="MacCallum I.A."/>
            <person name="Young S."/>
            <person name="LaButti K."/>
            <person name="DeCaprio D."/>
            <person name="Crawford M."/>
            <person name="Koehrsen M."/>
            <person name="Engels R."/>
            <person name="Montgomery P."/>
            <person name="Pearson M."/>
            <person name="Howarth C."/>
            <person name="Larson L."/>
            <person name="White J."/>
            <person name="O'Leary S."/>
            <person name="Kodira C."/>
            <person name="Zeng Q."/>
            <person name="Yandava C."/>
            <person name="Alvarado L."/>
            <person name="Kistler C."/>
            <person name="Shim W.-B."/>
            <person name="Kang S."/>
            <person name="Woloshuk C."/>
        </authorList>
    </citation>
    <scope>NUCLEOTIDE SEQUENCE</scope>
    <source>
        <strain evidence="1">4287</strain>
    </source>
</reference>
<dbReference type="VEuPathDB" id="FungiDB:FOXG_22736"/>